<feature type="domain" description="Transcobalamin-like C-terminal" evidence="1">
    <location>
        <begin position="64"/>
        <end position="132"/>
    </location>
</feature>
<comment type="caution">
    <text evidence="2">The sequence shown here is derived from an EMBL/GenBank/DDBJ whole genome shotgun (WGS) entry which is preliminary data.</text>
</comment>
<organism evidence="2 3">
    <name type="scientific">Candidatus Roizmanbacteria bacterium RIFCSPLOWO2_01_FULL_37_12</name>
    <dbReference type="NCBI Taxonomy" id="1802056"/>
    <lineage>
        <taxon>Bacteria</taxon>
        <taxon>Candidatus Roizmaniibacteriota</taxon>
    </lineage>
</organism>
<dbReference type="InterPro" id="IPR027954">
    <property type="entry name" value="Transcobalamin-like_C"/>
</dbReference>
<proteinExistence type="predicted"/>
<protein>
    <recommendedName>
        <fullName evidence="1">Transcobalamin-like C-terminal domain-containing protein</fullName>
    </recommendedName>
</protein>
<gene>
    <name evidence="2" type="ORF">A2954_02335</name>
</gene>
<dbReference type="Proteomes" id="UP000177698">
    <property type="component" value="Unassembled WGS sequence"/>
</dbReference>
<evidence type="ECO:0000259" key="1">
    <source>
        <dbReference type="Pfam" id="PF14478"/>
    </source>
</evidence>
<dbReference type="AlphaFoldDB" id="A0A1F7I8B1"/>
<reference evidence="2 3" key="1">
    <citation type="journal article" date="2016" name="Nat. Commun.">
        <title>Thousands of microbial genomes shed light on interconnected biogeochemical processes in an aquifer system.</title>
        <authorList>
            <person name="Anantharaman K."/>
            <person name="Brown C.T."/>
            <person name="Hug L.A."/>
            <person name="Sharon I."/>
            <person name="Castelle C.J."/>
            <person name="Probst A.J."/>
            <person name="Thomas B.C."/>
            <person name="Singh A."/>
            <person name="Wilkins M.J."/>
            <person name="Karaoz U."/>
            <person name="Brodie E.L."/>
            <person name="Williams K.H."/>
            <person name="Hubbard S.S."/>
            <person name="Banfield J.F."/>
        </authorList>
    </citation>
    <scope>NUCLEOTIDE SEQUENCE [LARGE SCALE GENOMIC DNA]</scope>
</reference>
<evidence type="ECO:0000313" key="3">
    <source>
        <dbReference type="Proteomes" id="UP000177698"/>
    </source>
</evidence>
<dbReference type="Pfam" id="PF14478">
    <property type="entry name" value="DUF4430"/>
    <property type="match status" value="1"/>
</dbReference>
<dbReference type="EMBL" id="MGAG01000039">
    <property type="protein sequence ID" value="OGK39606.1"/>
    <property type="molecule type" value="Genomic_DNA"/>
</dbReference>
<evidence type="ECO:0000313" key="2">
    <source>
        <dbReference type="EMBL" id="OGK39606.1"/>
    </source>
</evidence>
<dbReference type="STRING" id="1802056.A2954_02335"/>
<dbReference type="Gene3D" id="2.170.130.30">
    <property type="match status" value="1"/>
</dbReference>
<sequence>MKKFIIITLLLLGLLFLFKINPFVLNKNEVPKKSETGKKIGVEQKISGDKKTETFQKYETEANKTALDLLRRSASVVTKGEKENAYIVEINGRKADERKNEFWAFYLNGKTAQVGAGSYKLKNGDKIEWKIETY</sequence>
<name>A0A1F7I8B1_9BACT</name>
<accession>A0A1F7I8B1</accession>